<dbReference type="GO" id="GO:0004077">
    <property type="term" value="F:biotin--[biotin carboxyl-carrier protein] ligase activity"/>
    <property type="evidence" value="ECO:0007669"/>
    <property type="project" value="UniProtKB-EC"/>
</dbReference>
<evidence type="ECO:0000256" key="4">
    <source>
        <dbReference type="ARBA" id="ARBA00023267"/>
    </source>
</evidence>
<dbReference type="SUPFAM" id="SSF50037">
    <property type="entry name" value="C-terminal domain of transcriptional repressors"/>
    <property type="match status" value="1"/>
</dbReference>
<dbReference type="SUPFAM" id="SSF55681">
    <property type="entry name" value="Class II aaRS and biotin synthetases"/>
    <property type="match status" value="1"/>
</dbReference>
<evidence type="ECO:0000256" key="1">
    <source>
        <dbReference type="ARBA" id="ARBA00022598"/>
    </source>
</evidence>
<dbReference type="eggNOG" id="COG0340">
    <property type="taxonomic scope" value="Bacteria"/>
</dbReference>
<dbReference type="EMBL" id="AFHG01000028">
    <property type="protein sequence ID" value="EGK73458.1"/>
    <property type="molecule type" value="Genomic_DNA"/>
</dbReference>
<keyword evidence="3" id="KW-0067">ATP-binding</keyword>
<comment type="caution">
    <text evidence="8">The sequence shown here is derived from an EMBL/GenBank/DDBJ whole genome shotgun (WGS) entry which is preliminary data.</text>
</comment>
<dbReference type="OrthoDB" id="9807064at2"/>
<dbReference type="AlphaFoldDB" id="F5R7H9"/>
<dbReference type="PROSITE" id="PS51733">
    <property type="entry name" value="BPL_LPL_CATALYTIC"/>
    <property type="match status" value="1"/>
</dbReference>
<dbReference type="InterPro" id="IPR004408">
    <property type="entry name" value="Biotin_CoA_COase_ligase"/>
</dbReference>
<dbReference type="EC" id="6.3.4.15" evidence="5"/>
<evidence type="ECO:0000259" key="7">
    <source>
        <dbReference type="PROSITE" id="PS51733"/>
    </source>
</evidence>
<dbReference type="Pfam" id="PF03099">
    <property type="entry name" value="BPL_LplA_LipB"/>
    <property type="match status" value="1"/>
</dbReference>
<dbReference type="STRING" id="1000565.METUNv1_00085"/>
<dbReference type="InterPro" id="IPR045864">
    <property type="entry name" value="aa-tRNA-synth_II/BPL/LPL"/>
</dbReference>
<dbReference type="Pfam" id="PF02237">
    <property type="entry name" value="BPL_C"/>
    <property type="match status" value="1"/>
</dbReference>
<dbReference type="Gene3D" id="2.30.30.100">
    <property type="match status" value="1"/>
</dbReference>
<evidence type="ECO:0000256" key="3">
    <source>
        <dbReference type="ARBA" id="ARBA00022840"/>
    </source>
</evidence>
<accession>F5R7H9</accession>
<dbReference type="CDD" id="cd16442">
    <property type="entry name" value="BPL"/>
    <property type="match status" value="1"/>
</dbReference>
<dbReference type="NCBIfam" id="TIGR00121">
    <property type="entry name" value="birA_ligase"/>
    <property type="match status" value="1"/>
</dbReference>
<evidence type="ECO:0000313" key="9">
    <source>
        <dbReference type="Proteomes" id="UP000005019"/>
    </source>
</evidence>
<dbReference type="InterPro" id="IPR004143">
    <property type="entry name" value="BPL_LPL_catalytic"/>
</dbReference>
<protein>
    <recommendedName>
        <fullName evidence="5">biotin--[biotin carboxyl-carrier protein] ligase</fullName>
        <ecNumber evidence="5">6.3.4.15</ecNumber>
    </recommendedName>
</protein>
<proteinExistence type="predicted"/>
<organism evidence="8 9">
    <name type="scientific">Methyloversatilis universalis (strain ATCC BAA-1314 / DSM 25237 / JCM 13912 / CCUG 52030 / FAM5)</name>
    <dbReference type="NCBI Taxonomy" id="1000565"/>
    <lineage>
        <taxon>Bacteria</taxon>
        <taxon>Pseudomonadati</taxon>
        <taxon>Pseudomonadota</taxon>
        <taxon>Betaproteobacteria</taxon>
        <taxon>Nitrosomonadales</taxon>
        <taxon>Sterolibacteriaceae</taxon>
        <taxon>Methyloversatilis</taxon>
    </lineage>
</organism>
<dbReference type="GO" id="GO:0005737">
    <property type="term" value="C:cytoplasm"/>
    <property type="evidence" value="ECO:0007669"/>
    <property type="project" value="TreeGrafter"/>
</dbReference>
<evidence type="ECO:0000256" key="2">
    <source>
        <dbReference type="ARBA" id="ARBA00022741"/>
    </source>
</evidence>
<evidence type="ECO:0000313" key="8">
    <source>
        <dbReference type="EMBL" id="EGK73458.1"/>
    </source>
</evidence>
<evidence type="ECO:0000256" key="5">
    <source>
        <dbReference type="ARBA" id="ARBA00024227"/>
    </source>
</evidence>
<dbReference type="GO" id="GO:0005524">
    <property type="term" value="F:ATP binding"/>
    <property type="evidence" value="ECO:0007669"/>
    <property type="project" value="UniProtKB-KW"/>
</dbReference>
<dbReference type="InterPro" id="IPR008988">
    <property type="entry name" value="Transcriptional_repressor_C"/>
</dbReference>
<comment type="catalytic activity">
    <reaction evidence="6">
        <text>biotin + L-lysyl-[protein] + ATP = N(6)-biotinyl-L-lysyl-[protein] + AMP + diphosphate + H(+)</text>
        <dbReference type="Rhea" id="RHEA:11756"/>
        <dbReference type="Rhea" id="RHEA-COMP:9752"/>
        <dbReference type="Rhea" id="RHEA-COMP:10505"/>
        <dbReference type="ChEBI" id="CHEBI:15378"/>
        <dbReference type="ChEBI" id="CHEBI:29969"/>
        <dbReference type="ChEBI" id="CHEBI:30616"/>
        <dbReference type="ChEBI" id="CHEBI:33019"/>
        <dbReference type="ChEBI" id="CHEBI:57586"/>
        <dbReference type="ChEBI" id="CHEBI:83144"/>
        <dbReference type="ChEBI" id="CHEBI:456215"/>
        <dbReference type="EC" id="6.3.4.15"/>
    </reaction>
</comment>
<reference evidence="8 9" key="1">
    <citation type="journal article" date="2011" name="J. Bacteriol.">
        <title>Genome sequence of Methyloversatilis universalis FAM5T, a methylotrophic representative of the order Rhodocyclales.</title>
        <authorList>
            <person name="Kittichotirat W."/>
            <person name="Good N.M."/>
            <person name="Hall R."/>
            <person name="Bringel F."/>
            <person name="Lajus A."/>
            <person name="Medigue C."/>
            <person name="Smalley N.E."/>
            <person name="Beck D."/>
            <person name="Bumgarner R."/>
            <person name="Vuilleumier S."/>
            <person name="Kalyuzhnaya M.G."/>
        </authorList>
    </citation>
    <scope>NUCLEOTIDE SEQUENCE [LARGE SCALE GENOMIC DNA]</scope>
    <source>
        <strain evidence="9">ATCC BAA-1314 / JCM 13912 / FAM5</strain>
    </source>
</reference>
<dbReference type="PANTHER" id="PTHR12835:SF5">
    <property type="entry name" value="BIOTIN--PROTEIN LIGASE"/>
    <property type="match status" value="1"/>
</dbReference>
<sequence>MTADDLLLLAQALRARAPALPAAAGIDVVAHTGSTNSDLLEWRDGQPRALFALEQTAGRGRRGREWAARPGDSLTFSLSWRFALRADRLSGLSLAVGVALAEALSRLGVGGLALKWPNDLMRDAGHGAGKLGGVLIELSSSAAHTDAVIGVGLNLAPPPAGRYTHVPVALFDTTPPREDWLRVAATLLDALATALTRFETQGFAAFADRWNALNLHAGLPVEVQGDLHTLSGTCLGVDHDGALRLDCGDRIERVLAGDVSLRAVQAS</sequence>
<keyword evidence="2" id="KW-0547">Nucleotide-binding</keyword>
<keyword evidence="1" id="KW-0436">Ligase</keyword>
<feature type="domain" description="BPL/LPL catalytic" evidence="7">
    <location>
        <begin position="24"/>
        <end position="199"/>
    </location>
</feature>
<dbReference type="PANTHER" id="PTHR12835">
    <property type="entry name" value="BIOTIN PROTEIN LIGASE"/>
    <property type="match status" value="1"/>
</dbReference>
<name>F5R7H9_METUF</name>
<keyword evidence="9" id="KW-1185">Reference proteome</keyword>
<dbReference type="Proteomes" id="UP000005019">
    <property type="component" value="Unassembled WGS sequence"/>
</dbReference>
<keyword evidence="4" id="KW-0092">Biotin</keyword>
<dbReference type="InterPro" id="IPR003142">
    <property type="entry name" value="BPL_C"/>
</dbReference>
<dbReference type="Gene3D" id="3.30.930.10">
    <property type="entry name" value="Bira Bifunctional Protein, Domain 2"/>
    <property type="match status" value="1"/>
</dbReference>
<evidence type="ECO:0000256" key="6">
    <source>
        <dbReference type="ARBA" id="ARBA00047846"/>
    </source>
</evidence>
<dbReference type="RefSeq" id="WP_008057715.1">
    <property type="nucleotide sequence ID" value="NZ_AFHG01000028.1"/>
</dbReference>
<gene>
    <name evidence="8" type="ORF">METUNv1_00085</name>
</gene>